<comment type="caution">
    <text evidence="1">The sequence shown here is derived from an EMBL/GenBank/DDBJ whole genome shotgun (WGS) entry which is preliminary data.</text>
</comment>
<reference evidence="2" key="1">
    <citation type="submission" date="2017-04" db="EMBL/GenBank/DDBJ databases">
        <title>Plasmodium gonderi genome.</title>
        <authorList>
            <person name="Arisue N."/>
            <person name="Honma H."/>
            <person name="Kawai S."/>
            <person name="Tougan T."/>
            <person name="Tanabe K."/>
            <person name="Horii T."/>
        </authorList>
    </citation>
    <scope>NUCLEOTIDE SEQUENCE [LARGE SCALE GENOMIC DNA]</scope>
    <source>
        <strain evidence="2">ATCC 30045</strain>
    </source>
</reference>
<dbReference type="RefSeq" id="XP_028543079.1">
    <property type="nucleotide sequence ID" value="XM_028687278.1"/>
</dbReference>
<sequence>MKVESKNNDLSDPFAASQIIGDKLLQGWTLLNECCHLCMVTPLVKQKSKEERFCAKCNIYISFDKSNEKETKKICEKKNDQGHIKRELPHHQNNQDLHSQAANPNEFVDEEIDVAIYRNTHTESYVNNNARPCVNVRAHKNAYVEEQPCIEFIKEIKVQHDEFNEILNKNIISTDEIENLLEYKNYIKERCGYDVGEWLNSKKGYKQGIETSIEKVDPNDPNDLINRKMGTDLMQNKMVERNREQLKNVLNTNHHENEGDNSEKREYLHHIQHTKHDLKISEENYFSKNKIDSNKYTNYEMELFILNKTKDVLFKKLNKYIEQLNKSDIKSQEKEQIDQVITIVNILERVNALKRNIHPVS</sequence>
<protein>
    <submittedName>
        <fullName evidence="1">Uncharacterized protein</fullName>
    </submittedName>
</protein>
<dbReference type="AlphaFoldDB" id="A0A1Y1JE03"/>
<dbReference type="GeneID" id="39747205"/>
<dbReference type="EMBL" id="BDQF01000009">
    <property type="protein sequence ID" value="GAW80490.1"/>
    <property type="molecule type" value="Genomic_DNA"/>
</dbReference>
<dbReference type="PANTHER" id="PTHR16537:SF1">
    <property type="entry name" value="PROTEIN ZNRD2"/>
    <property type="match status" value="1"/>
</dbReference>
<dbReference type="Pfam" id="PF06677">
    <property type="entry name" value="Auto_anti-p27"/>
    <property type="match status" value="1"/>
</dbReference>
<name>A0A1Y1JE03_PLAGO</name>
<evidence type="ECO:0000313" key="1">
    <source>
        <dbReference type="EMBL" id="GAW80490.1"/>
    </source>
</evidence>
<dbReference type="OMA" id="NEDMCNE"/>
<evidence type="ECO:0000313" key="2">
    <source>
        <dbReference type="Proteomes" id="UP000195521"/>
    </source>
</evidence>
<accession>A0A1Y1JE03</accession>
<gene>
    <name evidence="1" type="ORF">PGO_080540</name>
</gene>
<dbReference type="InterPro" id="IPR009563">
    <property type="entry name" value="SSSCA1"/>
</dbReference>
<dbReference type="OrthoDB" id="28939at2759"/>
<dbReference type="Proteomes" id="UP000195521">
    <property type="component" value="Unassembled WGS sequence"/>
</dbReference>
<dbReference type="InterPro" id="IPR051888">
    <property type="entry name" value="UPF0148_domain"/>
</dbReference>
<proteinExistence type="predicted"/>
<dbReference type="PANTHER" id="PTHR16537">
    <property type="entry name" value="SJOEGREN SYNDROME/SCLERODERMA AUTOANTIGEN 1"/>
    <property type="match status" value="1"/>
</dbReference>
<keyword evidence="2" id="KW-1185">Reference proteome</keyword>
<organism evidence="1 2">
    <name type="scientific">Plasmodium gonderi</name>
    <dbReference type="NCBI Taxonomy" id="77519"/>
    <lineage>
        <taxon>Eukaryota</taxon>
        <taxon>Sar</taxon>
        <taxon>Alveolata</taxon>
        <taxon>Apicomplexa</taxon>
        <taxon>Aconoidasida</taxon>
        <taxon>Haemosporida</taxon>
        <taxon>Plasmodiidae</taxon>
        <taxon>Plasmodium</taxon>
        <taxon>Plasmodium (Plasmodium)</taxon>
    </lineage>
</organism>